<reference evidence="2" key="2">
    <citation type="submission" date="2023-06" db="EMBL/GenBank/DDBJ databases">
        <authorList>
            <person name="Swenson N.G."/>
            <person name="Wegrzyn J.L."/>
            <person name="Mcevoy S.L."/>
        </authorList>
    </citation>
    <scope>NUCLEOTIDE SEQUENCE</scope>
    <source>
        <strain evidence="2">NS2018</strain>
        <tissue evidence="2">Leaf</tissue>
    </source>
</reference>
<organism evidence="2 3">
    <name type="scientific">Acer saccharum</name>
    <name type="common">Sugar maple</name>
    <dbReference type="NCBI Taxonomy" id="4024"/>
    <lineage>
        <taxon>Eukaryota</taxon>
        <taxon>Viridiplantae</taxon>
        <taxon>Streptophyta</taxon>
        <taxon>Embryophyta</taxon>
        <taxon>Tracheophyta</taxon>
        <taxon>Spermatophyta</taxon>
        <taxon>Magnoliopsida</taxon>
        <taxon>eudicotyledons</taxon>
        <taxon>Gunneridae</taxon>
        <taxon>Pentapetalae</taxon>
        <taxon>rosids</taxon>
        <taxon>malvids</taxon>
        <taxon>Sapindales</taxon>
        <taxon>Sapindaceae</taxon>
        <taxon>Hippocastanoideae</taxon>
        <taxon>Acereae</taxon>
        <taxon>Acer</taxon>
    </lineage>
</organism>
<dbReference type="CDD" id="cd01650">
    <property type="entry name" value="RT_nLTR_like"/>
    <property type="match status" value="1"/>
</dbReference>
<dbReference type="AlphaFoldDB" id="A0AA39SW03"/>
<dbReference type="InterPro" id="IPR052343">
    <property type="entry name" value="Retrotransposon-Effector_Assoc"/>
</dbReference>
<dbReference type="SUPFAM" id="SSF56672">
    <property type="entry name" value="DNA/RNA polymerases"/>
    <property type="match status" value="1"/>
</dbReference>
<reference evidence="2" key="1">
    <citation type="journal article" date="2022" name="Plant J.">
        <title>Strategies of tolerance reflected in two North American maple genomes.</title>
        <authorList>
            <person name="McEvoy S.L."/>
            <person name="Sezen U.U."/>
            <person name="Trouern-Trend A."/>
            <person name="McMahon S.M."/>
            <person name="Schaberg P.G."/>
            <person name="Yang J."/>
            <person name="Wegrzyn J.L."/>
            <person name="Swenson N.G."/>
        </authorList>
    </citation>
    <scope>NUCLEOTIDE SEQUENCE</scope>
    <source>
        <strain evidence="2">NS2018</strain>
    </source>
</reference>
<sequence>MYWKQRSRADWLSAGDRNSKFFHSRATARKKKNNISKLLDHNGIMQESEEGIVGIIKLFFSDLYRSSNPAAGDIGNAAAAIDSTLDDGMINDLSRAFTEDEVKRAIFEMNPSKAPGPDGFQAMFFQKYWKLVGADFSKVCLQVLNGRSSIADFNHTFVALIPKIKNPLSPNDFRPISLCSVTYKAITKVLANRLKGILQNIISPSQSAFVPGRQIFDNVITSFELLHSISRKKKGKTGWLALKLDMSKAYDRIEWDFLKAIMEKMGFPPHWINLIMDCLSTSRLTFLLNGTPTCSVVPSRGLRQGCPLSPYLFILCAEALSGLIRKEESAVRGLGIQCCRNSPLISHLFFADDSILFCKASPENGVRIRTCWVYMKKVLGRRLTFINQISPSVRMYLGNLGRTSNQNLG</sequence>
<dbReference type="InterPro" id="IPR043502">
    <property type="entry name" value="DNA/RNA_pol_sf"/>
</dbReference>
<keyword evidence="3" id="KW-1185">Reference proteome</keyword>
<evidence type="ECO:0000313" key="3">
    <source>
        <dbReference type="Proteomes" id="UP001168877"/>
    </source>
</evidence>
<feature type="domain" description="Reverse transcriptase" evidence="1">
    <location>
        <begin position="142"/>
        <end position="401"/>
    </location>
</feature>
<dbReference type="PROSITE" id="PS50878">
    <property type="entry name" value="RT_POL"/>
    <property type="match status" value="1"/>
</dbReference>
<dbReference type="InterPro" id="IPR000477">
    <property type="entry name" value="RT_dom"/>
</dbReference>
<dbReference type="EMBL" id="JAUESC010000004">
    <property type="protein sequence ID" value="KAK0598373.1"/>
    <property type="molecule type" value="Genomic_DNA"/>
</dbReference>
<dbReference type="Pfam" id="PF00078">
    <property type="entry name" value="RVT_1"/>
    <property type="match status" value="1"/>
</dbReference>
<dbReference type="Proteomes" id="UP001168877">
    <property type="component" value="Unassembled WGS sequence"/>
</dbReference>
<gene>
    <name evidence="2" type="ORF">LWI29_034075</name>
</gene>
<proteinExistence type="predicted"/>
<name>A0AA39SW03_ACESA</name>
<accession>A0AA39SW03</accession>
<comment type="caution">
    <text evidence="2">The sequence shown here is derived from an EMBL/GenBank/DDBJ whole genome shotgun (WGS) entry which is preliminary data.</text>
</comment>
<evidence type="ECO:0000313" key="2">
    <source>
        <dbReference type="EMBL" id="KAK0598373.1"/>
    </source>
</evidence>
<dbReference type="PANTHER" id="PTHR46890">
    <property type="entry name" value="NON-LTR RETROLELEMENT REVERSE TRANSCRIPTASE-LIKE PROTEIN-RELATED"/>
    <property type="match status" value="1"/>
</dbReference>
<protein>
    <recommendedName>
        <fullName evidence="1">Reverse transcriptase domain-containing protein</fullName>
    </recommendedName>
</protein>
<dbReference type="PANTHER" id="PTHR46890:SF48">
    <property type="entry name" value="RNA-DIRECTED DNA POLYMERASE"/>
    <property type="match status" value="1"/>
</dbReference>
<evidence type="ECO:0000259" key="1">
    <source>
        <dbReference type="PROSITE" id="PS50878"/>
    </source>
</evidence>